<evidence type="ECO:0000313" key="4">
    <source>
        <dbReference type="Proteomes" id="UP001285441"/>
    </source>
</evidence>
<protein>
    <submittedName>
        <fullName evidence="3">Alpha/beta hydrolase</fullName>
    </submittedName>
</protein>
<evidence type="ECO:0000313" key="3">
    <source>
        <dbReference type="EMBL" id="KAK3385177.1"/>
    </source>
</evidence>
<feature type="domain" description="Peptidase S9 prolyl oligopeptidase catalytic" evidence="2">
    <location>
        <begin position="217"/>
        <end position="279"/>
    </location>
</feature>
<dbReference type="Proteomes" id="UP001285441">
    <property type="component" value="Unassembled WGS sequence"/>
</dbReference>
<keyword evidence="1 3" id="KW-0378">Hydrolase</keyword>
<dbReference type="PANTHER" id="PTHR22946">
    <property type="entry name" value="DIENELACTONE HYDROLASE DOMAIN-CONTAINING PROTEIN-RELATED"/>
    <property type="match status" value="1"/>
</dbReference>
<dbReference type="SUPFAM" id="SSF53474">
    <property type="entry name" value="alpha/beta-Hydrolases"/>
    <property type="match status" value="1"/>
</dbReference>
<organism evidence="3 4">
    <name type="scientific">Podospora didyma</name>
    <dbReference type="NCBI Taxonomy" id="330526"/>
    <lineage>
        <taxon>Eukaryota</taxon>
        <taxon>Fungi</taxon>
        <taxon>Dikarya</taxon>
        <taxon>Ascomycota</taxon>
        <taxon>Pezizomycotina</taxon>
        <taxon>Sordariomycetes</taxon>
        <taxon>Sordariomycetidae</taxon>
        <taxon>Sordariales</taxon>
        <taxon>Podosporaceae</taxon>
        <taxon>Podospora</taxon>
    </lineage>
</organism>
<comment type="caution">
    <text evidence="3">The sequence shown here is derived from an EMBL/GenBank/DDBJ whole genome shotgun (WGS) entry which is preliminary data.</text>
</comment>
<sequence length="431" mass="46888">MHQFFPSIFFNFEAVRILGMAPSGGAELAECLEAIGKIKDNNAESWHTAWAEQALKAEALAHEARASGDAAAAKKALLRSSNYTRASYYMMTGDGPLRPDPRVLPILEKSVSLFREATQLFDNTVIPLQIPFQGQTLPGYLYLPPTWRRIPGGGKVPILIATAGADGLSEEIYFLAPSAALELGYAAVTYEGPGQGTTLHRGDVRFRPDWEVVASAVLDHIEAAAAAQPELELDLDRVAVWGASLGGYLALRAAAGDARFKACVAIDPVHDLWDFATTQVPKWFLGAWERGQIGDGTVDAVIGFIMRLAFQMKWNIAITGTMFGVTRPSHILRAMKAYTLRLPSGGNLLHRIRCPVFVTGASKSLYLDVSEHTAAVYNGLTELKEGQEKQLWVAETAGEGGLQAKVGALALCNQRVFRFLDQQFGIVRQSL</sequence>
<dbReference type="GO" id="GO:0006508">
    <property type="term" value="P:proteolysis"/>
    <property type="evidence" value="ECO:0007669"/>
    <property type="project" value="InterPro"/>
</dbReference>
<dbReference type="InterPro" id="IPR050261">
    <property type="entry name" value="FrsA_esterase"/>
</dbReference>
<dbReference type="PANTHER" id="PTHR22946:SF13">
    <property type="entry name" value="ALPHA_BETA HYDROLASE PSOB"/>
    <property type="match status" value="1"/>
</dbReference>
<dbReference type="InterPro" id="IPR029058">
    <property type="entry name" value="AB_hydrolase_fold"/>
</dbReference>
<dbReference type="InterPro" id="IPR001375">
    <property type="entry name" value="Peptidase_S9_cat"/>
</dbReference>
<dbReference type="GO" id="GO:0008236">
    <property type="term" value="F:serine-type peptidase activity"/>
    <property type="evidence" value="ECO:0007669"/>
    <property type="project" value="InterPro"/>
</dbReference>
<dbReference type="Gene3D" id="1.20.1440.110">
    <property type="entry name" value="acylaminoacyl peptidase"/>
    <property type="match status" value="1"/>
</dbReference>
<evidence type="ECO:0000256" key="1">
    <source>
        <dbReference type="ARBA" id="ARBA00022801"/>
    </source>
</evidence>
<accession>A0AAE0TZG1</accession>
<dbReference type="EMBL" id="JAULSW010000004">
    <property type="protein sequence ID" value="KAK3385177.1"/>
    <property type="molecule type" value="Genomic_DNA"/>
</dbReference>
<dbReference type="Gene3D" id="3.40.50.1820">
    <property type="entry name" value="alpha/beta hydrolase"/>
    <property type="match status" value="1"/>
</dbReference>
<gene>
    <name evidence="3" type="ORF">B0H63DRAFT_494326</name>
</gene>
<reference evidence="3" key="2">
    <citation type="submission" date="2023-06" db="EMBL/GenBank/DDBJ databases">
        <authorList>
            <consortium name="Lawrence Berkeley National Laboratory"/>
            <person name="Haridas S."/>
            <person name="Hensen N."/>
            <person name="Bonometti L."/>
            <person name="Westerberg I."/>
            <person name="Brannstrom I.O."/>
            <person name="Guillou S."/>
            <person name="Cros-Aarteil S."/>
            <person name="Calhoun S."/>
            <person name="Kuo A."/>
            <person name="Mondo S."/>
            <person name="Pangilinan J."/>
            <person name="Riley R."/>
            <person name="LaButti K."/>
            <person name="Andreopoulos B."/>
            <person name="Lipzen A."/>
            <person name="Chen C."/>
            <person name="Yanf M."/>
            <person name="Daum C."/>
            <person name="Ng V."/>
            <person name="Clum A."/>
            <person name="Steindorff A."/>
            <person name="Ohm R."/>
            <person name="Martin F."/>
            <person name="Silar P."/>
            <person name="Natvig D."/>
            <person name="Lalanne C."/>
            <person name="Gautier V."/>
            <person name="Ament-velasquez S.L."/>
            <person name="Kruys A."/>
            <person name="Hutchinson M.I."/>
            <person name="Powell A.J."/>
            <person name="Barry K."/>
            <person name="Miller A.N."/>
            <person name="Grigoriev I.V."/>
            <person name="Debuchy R."/>
            <person name="Gladieux P."/>
            <person name="Thoren M.H."/>
            <person name="Johannesson H."/>
        </authorList>
    </citation>
    <scope>NUCLEOTIDE SEQUENCE</scope>
    <source>
        <strain evidence="3">CBS 232.78</strain>
    </source>
</reference>
<reference evidence="3" key="1">
    <citation type="journal article" date="2023" name="Mol. Phylogenet. Evol.">
        <title>Genome-scale phylogeny and comparative genomics of the fungal order Sordariales.</title>
        <authorList>
            <person name="Hensen N."/>
            <person name="Bonometti L."/>
            <person name="Westerberg I."/>
            <person name="Brannstrom I.O."/>
            <person name="Guillou S."/>
            <person name="Cros-Aarteil S."/>
            <person name="Calhoun S."/>
            <person name="Haridas S."/>
            <person name="Kuo A."/>
            <person name="Mondo S."/>
            <person name="Pangilinan J."/>
            <person name="Riley R."/>
            <person name="LaButti K."/>
            <person name="Andreopoulos B."/>
            <person name="Lipzen A."/>
            <person name="Chen C."/>
            <person name="Yan M."/>
            <person name="Daum C."/>
            <person name="Ng V."/>
            <person name="Clum A."/>
            <person name="Steindorff A."/>
            <person name="Ohm R.A."/>
            <person name="Martin F."/>
            <person name="Silar P."/>
            <person name="Natvig D.O."/>
            <person name="Lalanne C."/>
            <person name="Gautier V."/>
            <person name="Ament-Velasquez S.L."/>
            <person name="Kruys A."/>
            <person name="Hutchinson M.I."/>
            <person name="Powell A.J."/>
            <person name="Barry K."/>
            <person name="Miller A.N."/>
            <person name="Grigoriev I.V."/>
            <person name="Debuchy R."/>
            <person name="Gladieux P."/>
            <person name="Hiltunen Thoren M."/>
            <person name="Johannesson H."/>
        </authorList>
    </citation>
    <scope>NUCLEOTIDE SEQUENCE</scope>
    <source>
        <strain evidence="3">CBS 232.78</strain>
    </source>
</reference>
<keyword evidence="4" id="KW-1185">Reference proteome</keyword>
<dbReference type="Pfam" id="PF00326">
    <property type="entry name" value="Peptidase_S9"/>
    <property type="match status" value="1"/>
</dbReference>
<name>A0AAE0TZG1_9PEZI</name>
<evidence type="ECO:0000259" key="2">
    <source>
        <dbReference type="Pfam" id="PF00326"/>
    </source>
</evidence>
<proteinExistence type="predicted"/>
<dbReference type="AlphaFoldDB" id="A0AAE0TZG1"/>